<dbReference type="GeneID" id="36580586"/>
<dbReference type="AlphaFoldDB" id="A0A2J6TB04"/>
<keyword evidence="2" id="KW-1185">Reference proteome</keyword>
<accession>A0A2J6TB04</accession>
<dbReference type="InParanoid" id="A0A2J6TB04"/>
<sequence length="96" mass="10666">MFSHYLVRTSQNDLHIHSAQPEVNCNPIKLRSKLHRSTFVHTTMHNTTSTQTFVNMAAGLAPELVDSVESAYTTCAKLGCGKEVKRGTVCECGWQN</sequence>
<protein>
    <submittedName>
        <fullName evidence="1">Uncharacterized protein</fullName>
    </submittedName>
</protein>
<evidence type="ECO:0000313" key="1">
    <source>
        <dbReference type="EMBL" id="PMD60209.1"/>
    </source>
</evidence>
<proteinExistence type="predicted"/>
<evidence type="ECO:0000313" key="2">
    <source>
        <dbReference type="Proteomes" id="UP000235371"/>
    </source>
</evidence>
<dbReference type="RefSeq" id="XP_024737113.1">
    <property type="nucleotide sequence ID" value="XM_024872506.1"/>
</dbReference>
<dbReference type="EMBL" id="KZ613791">
    <property type="protein sequence ID" value="PMD60209.1"/>
    <property type="molecule type" value="Genomic_DNA"/>
</dbReference>
<name>A0A2J6TB04_9HELO</name>
<organism evidence="1 2">
    <name type="scientific">Hyaloscypha bicolor E</name>
    <dbReference type="NCBI Taxonomy" id="1095630"/>
    <lineage>
        <taxon>Eukaryota</taxon>
        <taxon>Fungi</taxon>
        <taxon>Dikarya</taxon>
        <taxon>Ascomycota</taxon>
        <taxon>Pezizomycotina</taxon>
        <taxon>Leotiomycetes</taxon>
        <taxon>Helotiales</taxon>
        <taxon>Hyaloscyphaceae</taxon>
        <taxon>Hyaloscypha</taxon>
        <taxon>Hyaloscypha bicolor</taxon>
    </lineage>
</organism>
<dbReference type="Proteomes" id="UP000235371">
    <property type="component" value="Unassembled WGS sequence"/>
</dbReference>
<gene>
    <name evidence="1" type="ORF">K444DRAFT_399107</name>
</gene>
<reference evidence="1 2" key="1">
    <citation type="submission" date="2016-04" db="EMBL/GenBank/DDBJ databases">
        <title>A degradative enzymes factory behind the ericoid mycorrhizal symbiosis.</title>
        <authorList>
            <consortium name="DOE Joint Genome Institute"/>
            <person name="Martino E."/>
            <person name="Morin E."/>
            <person name="Grelet G."/>
            <person name="Kuo A."/>
            <person name="Kohler A."/>
            <person name="Daghino S."/>
            <person name="Barry K."/>
            <person name="Choi C."/>
            <person name="Cichocki N."/>
            <person name="Clum A."/>
            <person name="Copeland A."/>
            <person name="Hainaut M."/>
            <person name="Haridas S."/>
            <person name="Labutti K."/>
            <person name="Lindquist E."/>
            <person name="Lipzen A."/>
            <person name="Khouja H.-R."/>
            <person name="Murat C."/>
            <person name="Ohm R."/>
            <person name="Olson A."/>
            <person name="Spatafora J."/>
            <person name="Veneault-Fourrey C."/>
            <person name="Henrissat B."/>
            <person name="Grigoriev I."/>
            <person name="Martin F."/>
            <person name="Perotto S."/>
        </authorList>
    </citation>
    <scope>NUCLEOTIDE SEQUENCE [LARGE SCALE GENOMIC DNA]</scope>
    <source>
        <strain evidence="1 2">E</strain>
    </source>
</reference>